<gene>
    <name evidence="2" type="ORF">TAV2_LOCUS17303</name>
</gene>
<reference evidence="2 3" key="1">
    <citation type="submission" date="2022-03" db="EMBL/GenBank/DDBJ databases">
        <authorList>
            <person name="Nunn A."/>
            <person name="Chopra R."/>
            <person name="Nunn A."/>
            <person name="Contreras Garrido A."/>
        </authorList>
    </citation>
    <scope>NUCLEOTIDE SEQUENCE [LARGE SCALE GENOMIC DNA]</scope>
</reference>
<evidence type="ECO:0000313" key="3">
    <source>
        <dbReference type="Proteomes" id="UP000836841"/>
    </source>
</evidence>
<feature type="non-terminal residue" evidence="2">
    <location>
        <position position="219"/>
    </location>
</feature>
<dbReference type="InterPro" id="IPR006566">
    <property type="entry name" value="FBD"/>
</dbReference>
<dbReference type="SMART" id="SM00579">
    <property type="entry name" value="FBD"/>
    <property type="match status" value="1"/>
</dbReference>
<protein>
    <recommendedName>
        <fullName evidence="1">FBD domain-containing protein</fullName>
    </recommendedName>
</protein>
<sequence length="219" mass="25037">LFGNHEEEDLDEDLVVVIDAPRLEKLKLFDPKTDCFIINSIGSLVKAVIDVTFNLYQFDPIDLPKRNMIRSFLLAISSAREMTITSFTLEAIYNYSRCEPLPLFRNLSSLRANFYNCTWETLPIFLESCPTLKSLSFSIRDFEEPIGILLGLPSFLPSLEFVEIVSTMINAEEHMKLVSYFLENSTILKKLVRGCERLDILKKLLSTPRLSSSCQVIVL</sequence>
<dbReference type="InterPro" id="IPR032675">
    <property type="entry name" value="LRR_dom_sf"/>
</dbReference>
<dbReference type="AlphaFoldDB" id="A0AAU9SK25"/>
<organism evidence="2 3">
    <name type="scientific">Thlaspi arvense</name>
    <name type="common">Field penny-cress</name>
    <dbReference type="NCBI Taxonomy" id="13288"/>
    <lineage>
        <taxon>Eukaryota</taxon>
        <taxon>Viridiplantae</taxon>
        <taxon>Streptophyta</taxon>
        <taxon>Embryophyta</taxon>
        <taxon>Tracheophyta</taxon>
        <taxon>Spermatophyta</taxon>
        <taxon>Magnoliopsida</taxon>
        <taxon>eudicotyledons</taxon>
        <taxon>Gunneridae</taxon>
        <taxon>Pentapetalae</taxon>
        <taxon>rosids</taxon>
        <taxon>malvids</taxon>
        <taxon>Brassicales</taxon>
        <taxon>Brassicaceae</taxon>
        <taxon>Thlaspideae</taxon>
        <taxon>Thlaspi</taxon>
    </lineage>
</organism>
<dbReference type="InterPro" id="IPR050232">
    <property type="entry name" value="FBL13/AtMIF1-like"/>
</dbReference>
<dbReference type="Proteomes" id="UP000836841">
    <property type="component" value="Chromosome 5"/>
</dbReference>
<evidence type="ECO:0000259" key="1">
    <source>
        <dbReference type="SMART" id="SM00579"/>
    </source>
</evidence>
<dbReference type="Gene3D" id="3.80.10.10">
    <property type="entry name" value="Ribonuclease Inhibitor"/>
    <property type="match status" value="1"/>
</dbReference>
<dbReference type="Pfam" id="PF08387">
    <property type="entry name" value="FBD"/>
    <property type="match status" value="1"/>
</dbReference>
<keyword evidence="3" id="KW-1185">Reference proteome</keyword>
<dbReference type="PANTHER" id="PTHR31900:SF33">
    <property type="entry name" value="PROTEIN WITH RNI-LIKE_FBD-LIKE DOMAIN"/>
    <property type="match status" value="1"/>
</dbReference>
<feature type="domain" description="FBD" evidence="1">
    <location>
        <begin position="153"/>
        <end position="219"/>
    </location>
</feature>
<dbReference type="SUPFAM" id="SSF52047">
    <property type="entry name" value="RNI-like"/>
    <property type="match status" value="1"/>
</dbReference>
<name>A0AAU9SK25_THLAR</name>
<evidence type="ECO:0000313" key="2">
    <source>
        <dbReference type="EMBL" id="CAH2067837.1"/>
    </source>
</evidence>
<accession>A0AAU9SK25</accession>
<dbReference type="EMBL" id="OU466861">
    <property type="protein sequence ID" value="CAH2067837.1"/>
    <property type="molecule type" value="Genomic_DNA"/>
</dbReference>
<dbReference type="PANTHER" id="PTHR31900">
    <property type="entry name" value="F-BOX/RNI SUPERFAMILY PROTEIN-RELATED"/>
    <property type="match status" value="1"/>
</dbReference>
<proteinExistence type="predicted"/>